<dbReference type="CDD" id="cd13545">
    <property type="entry name" value="PBP2_TbpA"/>
    <property type="match status" value="1"/>
</dbReference>
<dbReference type="SUPFAM" id="SSF53850">
    <property type="entry name" value="Periplasmic binding protein-like II"/>
    <property type="match status" value="1"/>
</dbReference>
<keyword evidence="1 2" id="KW-0732">Signal</keyword>
<dbReference type="PANTHER" id="PTHR30006">
    <property type="entry name" value="THIAMINE-BINDING PERIPLASMIC PROTEIN-RELATED"/>
    <property type="match status" value="1"/>
</dbReference>
<name>A0A4T0UXB6_9NEIS</name>
<dbReference type="Pfam" id="PF13343">
    <property type="entry name" value="SBP_bac_6"/>
    <property type="match status" value="1"/>
</dbReference>
<dbReference type="EMBL" id="STGJ01000006">
    <property type="protein sequence ID" value="TIC83774.1"/>
    <property type="molecule type" value="Genomic_DNA"/>
</dbReference>
<organism evidence="3 4">
    <name type="scientific">Crenobacter intestini</name>
    <dbReference type="NCBI Taxonomy" id="2563443"/>
    <lineage>
        <taxon>Bacteria</taxon>
        <taxon>Pseudomonadati</taxon>
        <taxon>Pseudomonadota</taxon>
        <taxon>Betaproteobacteria</taxon>
        <taxon>Neisseriales</taxon>
        <taxon>Neisseriaceae</taxon>
        <taxon>Crenobacter</taxon>
    </lineage>
</organism>
<feature type="signal peptide" evidence="2">
    <location>
        <begin position="1"/>
        <end position="22"/>
    </location>
</feature>
<reference evidence="3 4" key="1">
    <citation type="submission" date="2019-04" db="EMBL/GenBank/DDBJ databases">
        <title>Crenobacter sp. nov.</title>
        <authorList>
            <person name="Shi S."/>
        </authorList>
    </citation>
    <scope>NUCLEOTIDE SEQUENCE [LARGE SCALE GENOMIC DNA]</scope>
    <source>
        <strain evidence="3 4">GY 70310</strain>
    </source>
</reference>
<dbReference type="InterPro" id="IPR005948">
    <property type="entry name" value="ThiB-like"/>
</dbReference>
<gene>
    <name evidence="3" type="ORF">E5K04_07070</name>
</gene>
<dbReference type="PANTHER" id="PTHR30006:SF2">
    <property type="entry name" value="ABC TRANSPORTER SUBSTRATE-BINDING PROTEIN"/>
    <property type="match status" value="1"/>
</dbReference>
<proteinExistence type="predicted"/>
<keyword evidence="4" id="KW-1185">Reference proteome</keyword>
<evidence type="ECO:0000256" key="2">
    <source>
        <dbReference type="SAM" id="SignalP"/>
    </source>
</evidence>
<dbReference type="OrthoDB" id="5412681at2"/>
<evidence type="ECO:0000313" key="4">
    <source>
        <dbReference type="Proteomes" id="UP000308891"/>
    </source>
</evidence>
<sequence length="338" mass="36289">MFRPSLRLCALAFAMAGAAVSAAELRVLTHSSFDLPKARLAAFEQDAGVKLVLVKGGDAGEMLNKLILTRANPIADVVYGIDNTLAAKAESAGVLAPYQGPALAKKAKYALGGSLVSVDYGYVTLNYDKAWFEKNALPLPASLADLAKPEYARRLVVQNPATSSPGLAFMLATVTGMGETQAFDWWAKLRAGGVKVAKGWSEAYYTDFTRAGGDRPLVVSYATSPAAEVFYAKAPPKASPTGNLFLKGGVFRQVEGVALVKGGREVAAARRFVEFMRSPEVQAELQTTMWMYPVVEGSARAPVFVHAVEPAAVAEPDAREVAAKQQAWLRRWTQTMLR</sequence>
<dbReference type="Proteomes" id="UP000308891">
    <property type="component" value="Unassembled WGS sequence"/>
</dbReference>
<dbReference type="RefSeq" id="WP_136552399.1">
    <property type="nucleotide sequence ID" value="NZ_STGJ01000006.1"/>
</dbReference>
<dbReference type="GO" id="GO:0030976">
    <property type="term" value="F:thiamine pyrophosphate binding"/>
    <property type="evidence" value="ECO:0007669"/>
    <property type="project" value="TreeGrafter"/>
</dbReference>
<dbReference type="GO" id="GO:0030975">
    <property type="term" value="F:thiamine binding"/>
    <property type="evidence" value="ECO:0007669"/>
    <property type="project" value="InterPro"/>
</dbReference>
<dbReference type="GO" id="GO:0015888">
    <property type="term" value="P:thiamine transport"/>
    <property type="evidence" value="ECO:0007669"/>
    <property type="project" value="InterPro"/>
</dbReference>
<dbReference type="AlphaFoldDB" id="A0A4T0UXB6"/>
<protein>
    <submittedName>
        <fullName evidence="3">Thiamine ABC transporter substrate-binding protein</fullName>
    </submittedName>
</protein>
<dbReference type="Gene3D" id="3.40.190.10">
    <property type="entry name" value="Periplasmic binding protein-like II"/>
    <property type="match status" value="2"/>
</dbReference>
<feature type="chain" id="PRO_5020950575" evidence="2">
    <location>
        <begin position="23"/>
        <end position="338"/>
    </location>
</feature>
<accession>A0A4T0UXB6</accession>
<evidence type="ECO:0000313" key="3">
    <source>
        <dbReference type="EMBL" id="TIC83774.1"/>
    </source>
</evidence>
<comment type="caution">
    <text evidence="3">The sequence shown here is derived from an EMBL/GenBank/DDBJ whole genome shotgun (WGS) entry which is preliminary data.</text>
</comment>
<dbReference type="NCBIfam" id="TIGR01254">
    <property type="entry name" value="sfuA"/>
    <property type="match status" value="1"/>
</dbReference>
<dbReference type="GO" id="GO:0030288">
    <property type="term" value="C:outer membrane-bounded periplasmic space"/>
    <property type="evidence" value="ECO:0007669"/>
    <property type="project" value="TreeGrafter"/>
</dbReference>
<evidence type="ECO:0000256" key="1">
    <source>
        <dbReference type="ARBA" id="ARBA00022729"/>
    </source>
</evidence>